<dbReference type="VEuPathDB" id="FungiDB:ACJ73_07355"/>
<organism evidence="1 2">
    <name type="scientific">Blastomyces percursus</name>
    <dbReference type="NCBI Taxonomy" id="1658174"/>
    <lineage>
        <taxon>Eukaryota</taxon>
        <taxon>Fungi</taxon>
        <taxon>Dikarya</taxon>
        <taxon>Ascomycota</taxon>
        <taxon>Pezizomycotina</taxon>
        <taxon>Eurotiomycetes</taxon>
        <taxon>Eurotiomycetidae</taxon>
        <taxon>Onygenales</taxon>
        <taxon>Ajellomycetaceae</taxon>
        <taxon>Blastomyces</taxon>
    </lineage>
</organism>
<accession>A0A1J9PZI8</accession>
<name>A0A1J9PZI8_9EURO</name>
<dbReference type="AlphaFoldDB" id="A0A1J9PZI8"/>
<evidence type="ECO:0000313" key="1">
    <source>
        <dbReference type="EMBL" id="OJD21306.1"/>
    </source>
</evidence>
<reference evidence="1 2" key="1">
    <citation type="submission" date="2015-08" db="EMBL/GenBank/DDBJ databases">
        <title>Emmonsia species relationships and genome sequence.</title>
        <authorList>
            <person name="Cuomo C.A."/>
            <person name="Schwartz I.S."/>
            <person name="Kenyon C."/>
            <person name="De Hoog G.S."/>
            <person name="Govender N.P."/>
            <person name="Botha A."/>
            <person name="Moreno L."/>
            <person name="De Vries M."/>
            <person name="Munoz J.F."/>
            <person name="Stielow J.B."/>
        </authorList>
    </citation>
    <scope>NUCLEOTIDE SEQUENCE [LARGE SCALE GENOMIC DNA]</scope>
    <source>
        <strain evidence="1 2">EI222</strain>
    </source>
</reference>
<protein>
    <submittedName>
        <fullName evidence="1">Uncharacterized protein</fullName>
    </submittedName>
</protein>
<evidence type="ECO:0000313" key="2">
    <source>
        <dbReference type="Proteomes" id="UP000242791"/>
    </source>
</evidence>
<dbReference type="OrthoDB" id="4227485at2759"/>
<proteinExistence type="predicted"/>
<dbReference type="Proteomes" id="UP000242791">
    <property type="component" value="Unassembled WGS sequence"/>
</dbReference>
<comment type="caution">
    <text evidence="1">The sequence shown here is derived from an EMBL/GenBank/DDBJ whole genome shotgun (WGS) entry which is preliminary data.</text>
</comment>
<dbReference type="EMBL" id="LGTZ01001469">
    <property type="protein sequence ID" value="OJD21306.1"/>
    <property type="molecule type" value="Genomic_DNA"/>
</dbReference>
<keyword evidence="2" id="KW-1185">Reference proteome</keyword>
<sequence>MERSMFTDAELQLTTERSTKYQGMDIQHHVTAVVSQQHLANALHSAHLQFPTGQDTMSSRSTSSEGW</sequence>
<gene>
    <name evidence="1" type="ORF">ACJ73_07355</name>
</gene>